<evidence type="ECO:0000313" key="2">
    <source>
        <dbReference type="EMBL" id="EAU44408.1"/>
    </source>
</evidence>
<dbReference type="Proteomes" id="UP000006230">
    <property type="component" value="Unassembled WGS sequence"/>
</dbReference>
<dbReference type="InterPro" id="IPR036873">
    <property type="entry name" value="Rhodanese-like_dom_sf"/>
</dbReference>
<dbReference type="PROSITE" id="PS50206">
    <property type="entry name" value="RHODANESE_3"/>
    <property type="match status" value="1"/>
</dbReference>
<dbReference type="OrthoDB" id="9807812at2"/>
<accession>Q0FJM9</accession>
<gene>
    <name evidence="2" type="ORF">R2601_25701</name>
</gene>
<dbReference type="Pfam" id="PF00581">
    <property type="entry name" value="Rhodanese"/>
    <property type="match status" value="1"/>
</dbReference>
<dbReference type="InterPro" id="IPR001763">
    <property type="entry name" value="Rhodanese-like_dom"/>
</dbReference>
<dbReference type="PANTHER" id="PTHR43031">
    <property type="entry name" value="FAD-DEPENDENT OXIDOREDUCTASE"/>
    <property type="match status" value="1"/>
</dbReference>
<protein>
    <submittedName>
        <fullName evidence="2">Rhodanese-like domain protein</fullName>
    </submittedName>
</protein>
<dbReference type="Gene3D" id="3.40.250.10">
    <property type="entry name" value="Rhodanese-like domain"/>
    <property type="match status" value="1"/>
</dbReference>
<dbReference type="PANTHER" id="PTHR43031:SF1">
    <property type="entry name" value="PYRIDINE NUCLEOTIDE-DISULPHIDE OXIDOREDUCTASE"/>
    <property type="match status" value="1"/>
</dbReference>
<dbReference type="EMBL" id="AATQ01000047">
    <property type="protein sequence ID" value="EAU44408.1"/>
    <property type="molecule type" value="Genomic_DNA"/>
</dbReference>
<reference evidence="2 3" key="1">
    <citation type="journal article" date="2010" name="J. Bacteriol.">
        <title>Genome sequences of Pelagibaca bermudensis HTCC2601T and Maritimibacter alkaliphilus HTCC2654T, the type strains of two marine Roseobacter genera.</title>
        <authorList>
            <person name="Thrash J.C."/>
            <person name="Cho J.C."/>
            <person name="Ferriera S."/>
            <person name="Johnson J."/>
            <person name="Vergin K.L."/>
            <person name="Giovannoni S.J."/>
        </authorList>
    </citation>
    <scope>NUCLEOTIDE SEQUENCE [LARGE SCALE GENOMIC DNA]</scope>
    <source>
        <strain evidence="3">DSM 26914 / JCM 13377 / KCTC 12554 / HTCC2601</strain>
    </source>
</reference>
<dbReference type="STRING" id="314265.R2601_25701"/>
<feature type="domain" description="Rhodanese" evidence="1">
    <location>
        <begin position="23"/>
        <end position="119"/>
    </location>
</feature>
<keyword evidence="3" id="KW-1185">Reference proteome</keyword>
<dbReference type="SMART" id="SM00450">
    <property type="entry name" value="RHOD"/>
    <property type="match status" value="1"/>
</dbReference>
<dbReference type="HOGENOM" id="CLU_089574_6_1_5"/>
<dbReference type="AlphaFoldDB" id="Q0FJM9"/>
<organism evidence="2 3">
    <name type="scientific">Salipiger bermudensis (strain DSM 26914 / JCM 13377 / KCTC 12554 / HTCC2601)</name>
    <name type="common">Pelagibaca bermudensis</name>
    <dbReference type="NCBI Taxonomy" id="314265"/>
    <lineage>
        <taxon>Bacteria</taxon>
        <taxon>Pseudomonadati</taxon>
        <taxon>Pseudomonadota</taxon>
        <taxon>Alphaproteobacteria</taxon>
        <taxon>Rhodobacterales</taxon>
        <taxon>Roseobacteraceae</taxon>
        <taxon>Salipiger</taxon>
    </lineage>
</organism>
<name>Q0FJM9_SALBH</name>
<evidence type="ECO:0000259" key="1">
    <source>
        <dbReference type="PROSITE" id="PS50206"/>
    </source>
</evidence>
<evidence type="ECO:0000313" key="3">
    <source>
        <dbReference type="Proteomes" id="UP000006230"/>
    </source>
</evidence>
<dbReference type="RefSeq" id="WP_007800775.1">
    <property type="nucleotide sequence ID" value="NZ_DS022276.1"/>
</dbReference>
<sequence length="120" mass="12762">MFAFRNAFRSREMTAAEAVAKTATGELVLIDIRDGSELAASGKARGALHVPMAAFGMRCDPRSPERLPELGSGKPIAVYCASGARSGMAKGMLKRFGYEDVHNIGGLAHWQRAGGPVERA</sequence>
<dbReference type="InterPro" id="IPR050229">
    <property type="entry name" value="GlpE_sulfurtransferase"/>
</dbReference>
<comment type="caution">
    <text evidence="2">The sequence shown here is derived from an EMBL/GenBank/DDBJ whole genome shotgun (WGS) entry which is preliminary data.</text>
</comment>
<dbReference type="SUPFAM" id="SSF52821">
    <property type="entry name" value="Rhodanese/Cell cycle control phosphatase"/>
    <property type="match status" value="1"/>
</dbReference>
<proteinExistence type="predicted"/>
<dbReference type="eggNOG" id="COG0607">
    <property type="taxonomic scope" value="Bacteria"/>
</dbReference>